<reference evidence="1 2" key="1">
    <citation type="submission" date="2022-10" db="EMBL/GenBank/DDBJ databases">
        <title>Comparative genomics and taxonomic characterization of three novel marine species of genus Reichenbachiella exhibiting antioxidant and polysaccharide degradation activities.</title>
        <authorList>
            <person name="Muhammad N."/>
            <person name="Lee Y.-J."/>
            <person name="Ko J."/>
            <person name="Kim S.-G."/>
        </authorList>
    </citation>
    <scope>NUCLEOTIDE SEQUENCE [LARGE SCALE GENOMIC DNA]</scope>
    <source>
        <strain evidence="1 2">ABR2-5</strain>
    </source>
</reference>
<proteinExistence type="predicted"/>
<dbReference type="EMBL" id="JAOYOD010000001">
    <property type="protein sequence ID" value="MCV9385715.1"/>
    <property type="molecule type" value="Genomic_DNA"/>
</dbReference>
<dbReference type="RefSeq" id="WP_264136498.1">
    <property type="nucleotide sequence ID" value="NZ_JAOYOD010000001.1"/>
</dbReference>
<evidence type="ECO:0000313" key="2">
    <source>
        <dbReference type="Proteomes" id="UP001300692"/>
    </source>
</evidence>
<sequence>MIYLWRNSLEKRLKAGSKSALKNDFQSHPAGTIDVLMSLEADNWLLANRIIQKFNPEIEWAVQYIQS</sequence>
<accession>A0ABT3CPR9</accession>
<evidence type="ECO:0000313" key="1">
    <source>
        <dbReference type="EMBL" id="MCV9385715.1"/>
    </source>
</evidence>
<keyword evidence="2" id="KW-1185">Reference proteome</keyword>
<dbReference type="Proteomes" id="UP001300692">
    <property type="component" value="Unassembled WGS sequence"/>
</dbReference>
<comment type="caution">
    <text evidence="1">The sequence shown here is derived from an EMBL/GenBank/DDBJ whole genome shotgun (WGS) entry which is preliminary data.</text>
</comment>
<gene>
    <name evidence="1" type="ORF">N7U62_03530</name>
</gene>
<organism evidence="1 2">
    <name type="scientific">Reichenbachiella ulvae</name>
    <dbReference type="NCBI Taxonomy" id="2980104"/>
    <lineage>
        <taxon>Bacteria</taxon>
        <taxon>Pseudomonadati</taxon>
        <taxon>Bacteroidota</taxon>
        <taxon>Cytophagia</taxon>
        <taxon>Cytophagales</taxon>
        <taxon>Reichenbachiellaceae</taxon>
        <taxon>Reichenbachiella</taxon>
    </lineage>
</organism>
<protein>
    <submittedName>
        <fullName evidence="1">Uncharacterized protein</fullName>
    </submittedName>
</protein>
<name>A0ABT3CPR9_9BACT</name>